<evidence type="ECO:0000313" key="4">
    <source>
        <dbReference type="EMBL" id="POS69596.1"/>
    </source>
</evidence>
<proteinExistence type="predicted"/>
<keyword evidence="5" id="KW-1185">Reference proteome</keyword>
<evidence type="ECO:0000256" key="1">
    <source>
        <dbReference type="SAM" id="MobiDB-lite"/>
    </source>
</evidence>
<name>A0A2P5HH70_DIAHE</name>
<feature type="transmembrane region" description="Helical" evidence="2">
    <location>
        <begin position="161"/>
        <end position="185"/>
    </location>
</feature>
<feature type="chain" id="PRO_5015165368" description="Mid2 domain-containing protein" evidence="3">
    <location>
        <begin position="22"/>
        <end position="288"/>
    </location>
</feature>
<evidence type="ECO:0000256" key="3">
    <source>
        <dbReference type="SAM" id="SignalP"/>
    </source>
</evidence>
<feature type="signal peptide" evidence="3">
    <location>
        <begin position="1"/>
        <end position="21"/>
    </location>
</feature>
<dbReference type="InParanoid" id="A0A2P5HH70"/>
<sequence>MLSHTPTALCILLCGAASTIASSLTTFSDANCQQSKTRIAGDNGYPDGFCTKIAEVAGSPYQSFMFTVLDEGCTPTIYLSDSTNDICSGEAEIGYISRCYNTSWVYYSIDMCTPLSSSDISSTTSTALSTSSEATASATTSAAAAGAAAAVTTSHRVSDGAIAGAVVGSVCGLGIIAAVCVYFFWFRPKQRDRKRELKREIEESGMRDTAGAASAGLGARRKDEEDPEARLINMRESQQQSHEMQAMPDVFEAPGDNRANEMGNDGELPVELPGNHQYDGQWNQKPRH</sequence>
<reference evidence="4" key="1">
    <citation type="submission" date="2017-09" db="EMBL/GenBank/DDBJ databases">
        <title>Polyketide synthases of a Diaporthe helianthi virulent isolate.</title>
        <authorList>
            <person name="Baroncelli R."/>
        </authorList>
    </citation>
    <scope>NUCLEOTIDE SEQUENCE [LARGE SCALE GENOMIC DNA]</scope>
    <source>
        <strain evidence="4">7/96</strain>
    </source>
</reference>
<accession>A0A2P5HH70</accession>
<keyword evidence="2" id="KW-0472">Membrane</keyword>
<protein>
    <recommendedName>
        <fullName evidence="6">Mid2 domain-containing protein</fullName>
    </recommendedName>
</protein>
<evidence type="ECO:0000313" key="5">
    <source>
        <dbReference type="Proteomes" id="UP000094444"/>
    </source>
</evidence>
<dbReference type="STRING" id="158607.A0A2P5HH70"/>
<evidence type="ECO:0000256" key="2">
    <source>
        <dbReference type="SAM" id="Phobius"/>
    </source>
</evidence>
<keyword evidence="3" id="KW-0732">Signal</keyword>
<keyword evidence="2" id="KW-1133">Transmembrane helix</keyword>
<dbReference type="EMBL" id="MAVT02002141">
    <property type="protein sequence ID" value="POS69596.1"/>
    <property type="molecule type" value="Genomic_DNA"/>
</dbReference>
<keyword evidence="2" id="KW-0812">Transmembrane</keyword>
<dbReference type="Proteomes" id="UP000094444">
    <property type="component" value="Unassembled WGS sequence"/>
</dbReference>
<evidence type="ECO:0008006" key="6">
    <source>
        <dbReference type="Google" id="ProtNLM"/>
    </source>
</evidence>
<comment type="caution">
    <text evidence="4">The sequence shown here is derived from an EMBL/GenBank/DDBJ whole genome shotgun (WGS) entry which is preliminary data.</text>
</comment>
<dbReference type="OrthoDB" id="4157427at2759"/>
<dbReference type="AlphaFoldDB" id="A0A2P5HH70"/>
<feature type="compositionally biased region" description="Basic and acidic residues" evidence="1">
    <location>
        <begin position="197"/>
        <end position="206"/>
    </location>
</feature>
<organism evidence="4 5">
    <name type="scientific">Diaporthe helianthi</name>
    <dbReference type="NCBI Taxonomy" id="158607"/>
    <lineage>
        <taxon>Eukaryota</taxon>
        <taxon>Fungi</taxon>
        <taxon>Dikarya</taxon>
        <taxon>Ascomycota</taxon>
        <taxon>Pezizomycotina</taxon>
        <taxon>Sordariomycetes</taxon>
        <taxon>Sordariomycetidae</taxon>
        <taxon>Diaporthales</taxon>
        <taxon>Diaporthaceae</taxon>
        <taxon>Diaporthe</taxon>
    </lineage>
</organism>
<feature type="compositionally biased region" description="Polar residues" evidence="1">
    <location>
        <begin position="278"/>
        <end position="288"/>
    </location>
</feature>
<feature type="region of interest" description="Disordered" evidence="1">
    <location>
        <begin position="197"/>
        <end position="288"/>
    </location>
</feature>
<gene>
    <name evidence="4" type="ORF">DHEL01_v212011</name>
</gene>